<evidence type="ECO:0000256" key="1">
    <source>
        <dbReference type="ARBA" id="ARBA00023450"/>
    </source>
</evidence>
<dbReference type="GO" id="GO:0008270">
    <property type="term" value="F:zinc ion binding"/>
    <property type="evidence" value="ECO:0007669"/>
    <property type="project" value="InterPro"/>
</dbReference>
<evidence type="ECO:0000259" key="3">
    <source>
        <dbReference type="SMART" id="SM00507"/>
    </source>
</evidence>
<feature type="region of interest" description="Disordered" evidence="2">
    <location>
        <begin position="1"/>
        <end position="130"/>
    </location>
</feature>
<dbReference type="InterPro" id="IPR003615">
    <property type="entry name" value="HNH_nuc"/>
</dbReference>
<dbReference type="Proteomes" id="UP000253509">
    <property type="component" value="Unassembled WGS sequence"/>
</dbReference>
<feature type="region of interest" description="Disordered" evidence="2">
    <location>
        <begin position="368"/>
        <end position="437"/>
    </location>
</feature>
<protein>
    <submittedName>
        <fullName evidence="4">Uncharacterized protein DUF222</fullName>
    </submittedName>
</protein>
<sequence length="677" mass="71228">MDLTDHPLGDRFAALPAVPGDDDQAPVAESGETSRGSHVVQTGVTAPSAAVDDSHAASAAESPELPAASSSEPRAASSSEPLAVDEAGIPGPDSGGSRERRATATAVTTAAGEAVAPADDRPSSASSHPLFSAESWSDLERFAPELTASIERLESLKDGLRTFERLMGPDEAVLVIDGIETATRVLEGLSAVALSVFERCGTPADLGAKSTKDLVRDRLQLTGAEAARRTELAKNLGNRVTESGQSIEPLCPVVADGLHTGVLSAGQAAVIGECLQKVPAKAGPDVRAEVERILVEHAPRVRVMDLRVIFKRLLDEIDPDGEEPTEPDDRSTYCVKLRARRNGSWDLSGRLDAITGGVLHGLLTSRIQSSTDGTNGAAPATAEAGTEGNRTAGAIAGSGGPTHDDGSGGSDRDTDSTNRAVEPSHGDDASGNPDLPGQEMLEIFDAVLSGDRSDAPMVSRTTDEGAAGVGIREDGSLVDLCEEQGSVRAHIYERFATLVSRIDMTRVAAGAPYALVVTAKADDLAERKGTGTTSIETPVPIEELVRGGLNGAVFFHLMSEHAKTVQVTTEKRFANAKQIAVLTARDQGCVFPGCDTPPGWCDVHHCVPWSEGGKTNVNNMMLVCGAHHRLLDRTDWETVMLRDGRPAWVPPAAIDPARKPILHARFIAREIIETLFD</sequence>
<keyword evidence="5" id="KW-1185">Reference proteome</keyword>
<comment type="similarity">
    <text evidence="1">Belongs to the Rv1128c/1148c/1588c/1702c/1945/3466 family.</text>
</comment>
<evidence type="ECO:0000313" key="5">
    <source>
        <dbReference type="Proteomes" id="UP000253509"/>
    </source>
</evidence>
<dbReference type="GO" id="GO:0004519">
    <property type="term" value="F:endonuclease activity"/>
    <property type="evidence" value="ECO:0007669"/>
    <property type="project" value="InterPro"/>
</dbReference>
<dbReference type="GO" id="GO:0003676">
    <property type="term" value="F:nucleic acid binding"/>
    <property type="evidence" value="ECO:0007669"/>
    <property type="project" value="InterPro"/>
</dbReference>
<name>A0A366IGV4_9MICO</name>
<evidence type="ECO:0000256" key="2">
    <source>
        <dbReference type="SAM" id="MobiDB-lite"/>
    </source>
</evidence>
<dbReference type="Pfam" id="PF01844">
    <property type="entry name" value="HNH"/>
    <property type="match status" value="1"/>
</dbReference>
<feature type="compositionally biased region" description="Low complexity" evidence="2">
    <location>
        <begin position="103"/>
        <end position="127"/>
    </location>
</feature>
<dbReference type="EMBL" id="QNSB01000007">
    <property type="protein sequence ID" value="RBP70808.1"/>
    <property type="molecule type" value="Genomic_DNA"/>
</dbReference>
<accession>A0A366IGV4</accession>
<feature type="compositionally biased region" description="Basic and acidic residues" evidence="2">
    <location>
        <begin position="402"/>
        <end position="428"/>
    </location>
</feature>
<dbReference type="RefSeq" id="WP_181778708.1">
    <property type="nucleotide sequence ID" value="NZ_QNSB01000007.1"/>
</dbReference>
<comment type="caution">
    <text evidence="4">The sequence shown here is derived from an EMBL/GenBank/DDBJ whole genome shotgun (WGS) entry which is preliminary data.</text>
</comment>
<feature type="domain" description="HNH nuclease" evidence="3">
    <location>
        <begin position="577"/>
        <end position="629"/>
    </location>
</feature>
<gene>
    <name evidence="4" type="ORF">DFO65_107130</name>
</gene>
<evidence type="ECO:0000313" key="4">
    <source>
        <dbReference type="EMBL" id="RBP70808.1"/>
    </source>
</evidence>
<organism evidence="4 5">
    <name type="scientific">Brevibacterium celere</name>
    <dbReference type="NCBI Taxonomy" id="225845"/>
    <lineage>
        <taxon>Bacteria</taxon>
        <taxon>Bacillati</taxon>
        <taxon>Actinomycetota</taxon>
        <taxon>Actinomycetes</taxon>
        <taxon>Micrococcales</taxon>
        <taxon>Brevibacteriaceae</taxon>
        <taxon>Brevibacterium</taxon>
    </lineage>
</organism>
<dbReference type="Gene3D" id="1.10.30.50">
    <property type="match status" value="1"/>
</dbReference>
<feature type="compositionally biased region" description="Low complexity" evidence="2">
    <location>
        <begin position="46"/>
        <end position="82"/>
    </location>
</feature>
<dbReference type="CDD" id="cd00085">
    <property type="entry name" value="HNHc"/>
    <property type="match status" value="1"/>
</dbReference>
<dbReference type="InterPro" id="IPR002711">
    <property type="entry name" value="HNH"/>
</dbReference>
<feature type="compositionally biased region" description="Polar residues" evidence="2">
    <location>
        <begin position="31"/>
        <end position="45"/>
    </location>
</feature>
<feature type="compositionally biased region" description="Low complexity" evidence="2">
    <location>
        <begin position="373"/>
        <end position="389"/>
    </location>
</feature>
<dbReference type="AlphaFoldDB" id="A0A366IGV4"/>
<proteinExistence type="inferred from homology"/>
<dbReference type="SMART" id="SM00507">
    <property type="entry name" value="HNHc"/>
    <property type="match status" value="1"/>
</dbReference>
<dbReference type="Pfam" id="PF02720">
    <property type="entry name" value="DUF222"/>
    <property type="match status" value="1"/>
</dbReference>
<reference evidence="4 5" key="1">
    <citation type="submission" date="2018-06" db="EMBL/GenBank/DDBJ databases">
        <title>Freshwater and sediment microbial communities from various areas in North America, analyzing microbe dynamics in response to fracking.</title>
        <authorList>
            <person name="Lamendella R."/>
        </authorList>
    </citation>
    <scope>NUCLEOTIDE SEQUENCE [LARGE SCALE GENOMIC DNA]</scope>
    <source>
        <strain evidence="4 5">3b_TX</strain>
    </source>
</reference>
<dbReference type="InterPro" id="IPR003870">
    <property type="entry name" value="DUF222"/>
</dbReference>